<dbReference type="Gene3D" id="3.40.50.1820">
    <property type="entry name" value="alpha/beta hydrolase"/>
    <property type="match status" value="1"/>
</dbReference>
<evidence type="ECO:0000259" key="1">
    <source>
        <dbReference type="Pfam" id="PF07819"/>
    </source>
</evidence>
<accession>A0A940YG09</accession>
<dbReference type="EMBL" id="JAGQDD010000011">
    <property type="protein sequence ID" value="MBQ0931812.1"/>
    <property type="molecule type" value="Genomic_DNA"/>
</dbReference>
<sequence>MTQPLLQAADLRGATRLTTDAVVGLASLVEAMHARIASPPWLPGLGGAVPGDERTRGLTGLVYKTVRGVTHLVGGSTEHLLGWLALAMADPQPLRAPRPEREAFVAALNGVLGDHLAATDNPLALAMAFRQGGRALPLDRPSLRARVPGATPKLLVLLHGLCMNDLQWQRDGHDHGEALARELGYTPVYLHYNSGLSVSTNGRILAPLLERLFDAWPVPVQRLALLGHSMGGLVARSAIYHAALMQRGGLRWPGRLDDLVCLGTPHLGAPLERAGHGVDVLLGAAPYAAPLARIGKLRSAGINDLRRGSILGASAAEDDAQRAAAVGLPPGVHCRAIAACLGPAGGSLKGRLLGDGLVPVASALGQDPDPARSLDFAPEDLAIVHDTGHLDLLSSPAVYAQLKAWLA</sequence>
<proteinExistence type="predicted"/>
<dbReference type="RefSeq" id="WP_210854825.1">
    <property type="nucleotide sequence ID" value="NZ_JAGQDD010000011.1"/>
</dbReference>
<dbReference type="InterPro" id="IPR012908">
    <property type="entry name" value="PGAP1-ab_dom-like"/>
</dbReference>
<dbReference type="GO" id="GO:0016788">
    <property type="term" value="F:hydrolase activity, acting on ester bonds"/>
    <property type="evidence" value="ECO:0007669"/>
    <property type="project" value="InterPro"/>
</dbReference>
<keyword evidence="2" id="KW-0378">Hydrolase</keyword>
<reference evidence="2 3" key="1">
    <citation type="submission" date="2021-04" db="EMBL/GenBank/DDBJ databases">
        <title>The genome sequence of Ideonella sp. 3Y2.</title>
        <authorList>
            <person name="Liu Y."/>
        </authorList>
    </citation>
    <scope>NUCLEOTIDE SEQUENCE [LARGE SCALE GENOMIC DNA]</scope>
    <source>
        <strain evidence="2 3">3Y2</strain>
    </source>
</reference>
<dbReference type="Proteomes" id="UP000676246">
    <property type="component" value="Unassembled WGS sequence"/>
</dbReference>
<feature type="domain" description="GPI inositol-deacylase PGAP1-like alpha/beta" evidence="1">
    <location>
        <begin position="218"/>
        <end position="277"/>
    </location>
</feature>
<organism evidence="2 3">
    <name type="scientific">Ideonella alba</name>
    <dbReference type="NCBI Taxonomy" id="2824118"/>
    <lineage>
        <taxon>Bacteria</taxon>
        <taxon>Pseudomonadati</taxon>
        <taxon>Pseudomonadota</taxon>
        <taxon>Betaproteobacteria</taxon>
        <taxon>Burkholderiales</taxon>
        <taxon>Sphaerotilaceae</taxon>
        <taxon>Ideonella</taxon>
    </lineage>
</organism>
<dbReference type="InterPro" id="IPR029058">
    <property type="entry name" value="AB_hydrolase_fold"/>
</dbReference>
<keyword evidence="3" id="KW-1185">Reference proteome</keyword>
<evidence type="ECO:0000313" key="3">
    <source>
        <dbReference type="Proteomes" id="UP000676246"/>
    </source>
</evidence>
<evidence type="ECO:0000313" key="2">
    <source>
        <dbReference type="EMBL" id="MBQ0931812.1"/>
    </source>
</evidence>
<dbReference type="Pfam" id="PF07819">
    <property type="entry name" value="PGAP1"/>
    <property type="match status" value="1"/>
</dbReference>
<gene>
    <name evidence="2" type="ORF">KAK03_15100</name>
</gene>
<dbReference type="SUPFAM" id="SSF53474">
    <property type="entry name" value="alpha/beta-Hydrolases"/>
    <property type="match status" value="1"/>
</dbReference>
<protein>
    <submittedName>
        <fullName evidence="2">Alpha/beta hydrolase</fullName>
    </submittedName>
</protein>
<name>A0A940YG09_9BURK</name>
<dbReference type="AlphaFoldDB" id="A0A940YG09"/>
<comment type="caution">
    <text evidence="2">The sequence shown here is derived from an EMBL/GenBank/DDBJ whole genome shotgun (WGS) entry which is preliminary data.</text>
</comment>